<reference evidence="8" key="1">
    <citation type="submission" date="2011-12" db="EMBL/GenBank/DDBJ databases">
        <title>Complete sequence of Methanoregula formicicum SMSP.</title>
        <authorList>
            <person name="Lucas S."/>
            <person name="Han J."/>
            <person name="Lapidus A."/>
            <person name="Cheng J.-F."/>
            <person name="Goodwin L."/>
            <person name="Pitluck S."/>
            <person name="Peters L."/>
            <person name="Ovchinnikova G."/>
            <person name="Teshima H."/>
            <person name="Detter J.C."/>
            <person name="Han C."/>
            <person name="Tapia R."/>
            <person name="Land M."/>
            <person name="Hauser L."/>
            <person name="Kyrpides N."/>
            <person name="Ivanova N."/>
            <person name="Pagani I."/>
            <person name="Imachi H."/>
            <person name="Tamaki H."/>
            <person name="Sekiguchi Y."/>
            <person name="Kamagata Y."/>
            <person name="Cadillo-Quiroz H."/>
            <person name="Zinder S."/>
            <person name="Liu W.-T."/>
            <person name="Woyke T."/>
        </authorList>
    </citation>
    <scope>NUCLEOTIDE SEQUENCE [LARGE SCALE GENOMIC DNA]</scope>
    <source>
        <strain evidence="8">DSM 22288 / NBRC 105244 / SMSP</strain>
    </source>
</reference>
<evidence type="ECO:0000256" key="5">
    <source>
        <dbReference type="ARBA" id="ARBA00023136"/>
    </source>
</evidence>
<dbReference type="PANTHER" id="PTHR21716">
    <property type="entry name" value="TRANSMEMBRANE PROTEIN"/>
    <property type="match status" value="1"/>
</dbReference>
<feature type="transmembrane region" description="Helical" evidence="6">
    <location>
        <begin position="293"/>
        <end position="322"/>
    </location>
</feature>
<dbReference type="FunCoup" id="L0HFF0">
    <property type="interactions" value="2"/>
</dbReference>
<feature type="transmembrane region" description="Helical" evidence="6">
    <location>
        <begin position="222"/>
        <end position="252"/>
    </location>
</feature>
<dbReference type="GeneID" id="14307881"/>
<keyword evidence="8" id="KW-1185">Reference proteome</keyword>
<keyword evidence="4 6" id="KW-1133">Transmembrane helix</keyword>
<comment type="subcellular location">
    <subcellularLocation>
        <location evidence="1">Membrane</location>
        <topology evidence="1">Multi-pass membrane protein</topology>
    </subcellularLocation>
</comment>
<evidence type="ECO:0000313" key="7">
    <source>
        <dbReference type="EMBL" id="AGB02526.1"/>
    </source>
</evidence>
<protein>
    <submittedName>
        <fullName evidence="7">Putative permease</fullName>
    </submittedName>
</protein>
<organism evidence="7 8">
    <name type="scientific">Methanoregula formicica (strain DSM 22288 / NBRC 105244 / SMSP)</name>
    <dbReference type="NCBI Taxonomy" id="593750"/>
    <lineage>
        <taxon>Archaea</taxon>
        <taxon>Methanobacteriati</taxon>
        <taxon>Methanobacteriota</taxon>
        <taxon>Stenosarchaea group</taxon>
        <taxon>Methanomicrobia</taxon>
        <taxon>Methanomicrobiales</taxon>
        <taxon>Methanoregulaceae</taxon>
        <taxon>Methanoregula</taxon>
    </lineage>
</organism>
<dbReference type="Pfam" id="PF01594">
    <property type="entry name" value="AI-2E_transport"/>
    <property type="match status" value="1"/>
</dbReference>
<evidence type="ECO:0000256" key="3">
    <source>
        <dbReference type="ARBA" id="ARBA00022692"/>
    </source>
</evidence>
<feature type="transmembrane region" description="Helical" evidence="6">
    <location>
        <begin position="9"/>
        <end position="26"/>
    </location>
</feature>
<dbReference type="KEGG" id="mfo:Metfor_1492"/>
<evidence type="ECO:0000256" key="6">
    <source>
        <dbReference type="SAM" id="Phobius"/>
    </source>
</evidence>
<dbReference type="InParanoid" id="L0HFF0"/>
<dbReference type="RefSeq" id="WP_015285489.1">
    <property type="nucleotide sequence ID" value="NC_019943.1"/>
</dbReference>
<evidence type="ECO:0000256" key="4">
    <source>
        <dbReference type="ARBA" id="ARBA00022989"/>
    </source>
</evidence>
<dbReference type="PANTHER" id="PTHR21716:SF4">
    <property type="entry name" value="TRANSMEMBRANE PROTEIN 245"/>
    <property type="match status" value="1"/>
</dbReference>
<dbReference type="STRING" id="593750.Metfor_1492"/>
<dbReference type="OrthoDB" id="137390at2157"/>
<accession>L0HFF0</accession>
<proteinExistence type="inferred from homology"/>
<dbReference type="EMBL" id="CP003167">
    <property type="protein sequence ID" value="AGB02526.1"/>
    <property type="molecule type" value="Genomic_DNA"/>
</dbReference>
<keyword evidence="5 6" id="KW-0472">Membrane</keyword>
<feature type="transmembrane region" description="Helical" evidence="6">
    <location>
        <begin position="192"/>
        <end position="216"/>
    </location>
</feature>
<sequence precursor="true">MSLIKNEQFPFILMVILTVAAIILFWPVMDMVLLGASLAIVLMPVFQRLLHHIRPVLSAALITIATFCGFAAVIGFTLYVFSSYAGTLTGMFFAIADWINNPATSFAAFGIPLNKAGIISLLNTGRIMFTGYEETLIANLSYILFKAFIFFFTLFVLLLHGEELKRRIMEHMPDSLNSYVTRLSDVTVDTLYAIYVVQVAIAVLTFFIALPVFWLLGYGDVIFYAFFAAFCELIPILGSSIAFLLIGTYALVIGDIRGVLILFFLGYIVVSCMPEILIRPVLVGRRVRIRPVIMFIGIVGGLLTMGLAGFVLGPVIVVLLITSYRMYVQDKKEQGAKDVPGES</sequence>
<feature type="transmembrane region" description="Helical" evidence="6">
    <location>
        <begin position="136"/>
        <end position="159"/>
    </location>
</feature>
<keyword evidence="3 6" id="KW-0812">Transmembrane</keyword>
<dbReference type="GO" id="GO:0016020">
    <property type="term" value="C:membrane"/>
    <property type="evidence" value="ECO:0007669"/>
    <property type="project" value="UniProtKB-SubCell"/>
</dbReference>
<feature type="transmembrane region" description="Helical" evidence="6">
    <location>
        <begin position="57"/>
        <end position="81"/>
    </location>
</feature>
<name>L0HFF0_METFS</name>
<feature type="transmembrane region" description="Helical" evidence="6">
    <location>
        <begin position="259"/>
        <end position="281"/>
    </location>
</feature>
<dbReference type="eggNOG" id="arCOG02642">
    <property type="taxonomic scope" value="Archaea"/>
</dbReference>
<evidence type="ECO:0000256" key="2">
    <source>
        <dbReference type="ARBA" id="ARBA00009773"/>
    </source>
</evidence>
<reference evidence="7 8" key="2">
    <citation type="journal article" date="2014" name="Genome Announc.">
        <title>Complete Genome Sequence of Methanoregula formicica SMSPT, a Mesophilic Hydrogenotrophic Methanogen Isolated from a Methanogenic Upflow Anaerobic Sludge Blanket Reactor.</title>
        <authorList>
            <person name="Yamamoto K."/>
            <person name="Tamaki H."/>
            <person name="Cadillo-Quiroz H."/>
            <person name="Imachi H."/>
            <person name="Kyrpides N."/>
            <person name="Woyke T."/>
            <person name="Goodwin L."/>
            <person name="Zinder S.H."/>
            <person name="Kamagata Y."/>
            <person name="Liu W.T."/>
        </authorList>
    </citation>
    <scope>NUCLEOTIDE SEQUENCE [LARGE SCALE GENOMIC DNA]</scope>
    <source>
        <strain evidence="8">DSM 22288 / NBRC 105244 / SMSP</strain>
    </source>
</reference>
<dbReference type="Proteomes" id="UP000010824">
    <property type="component" value="Chromosome"/>
</dbReference>
<dbReference type="AlphaFoldDB" id="L0HFF0"/>
<comment type="similarity">
    <text evidence="2">Belongs to the autoinducer-2 exporter (AI-2E) (TC 2.A.86) family.</text>
</comment>
<gene>
    <name evidence="7" type="ordered locus">Metfor_1492</name>
</gene>
<dbReference type="InterPro" id="IPR002549">
    <property type="entry name" value="AI-2E-like"/>
</dbReference>
<evidence type="ECO:0000256" key="1">
    <source>
        <dbReference type="ARBA" id="ARBA00004141"/>
    </source>
</evidence>
<feature type="transmembrane region" description="Helical" evidence="6">
    <location>
        <begin position="32"/>
        <end position="50"/>
    </location>
</feature>
<evidence type="ECO:0000313" key="8">
    <source>
        <dbReference type="Proteomes" id="UP000010824"/>
    </source>
</evidence>
<dbReference type="HOGENOM" id="CLU_052137_0_0_2"/>